<evidence type="ECO:0000256" key="2">
    <source>
        <dbReference type="ARBA" id="ARBA00022692"/>
    </source>
</evidence>
<dbReference type="STRING" id="1509407.A0A0L1J2Y7"/>
<evidence type="ECO:0000313" key="7">
    <source>
        <dbReference type="EMBL" id="KNG86114.1"/>
    </source>
</evidence>
<comment type="caution">
    <text evidence="7">The sequence shown here is derived from an EMBL/GenBank/DDBJ whole genome shotgun (WGS) entry which is preliminary data.</text>
</comment>
<keyword evidence="2 5" id="KW-0812">Transmembrane</keyword>
<feature type="transmembrane region" description="Helical" evidence="5">
    <location>
        <begin position="102"/>
        <end position="119"/>
    </location>
</feature>
<dbReference type="OrthoDB" id="2159384at2759"/>
<feature type="transmembrane region" description="Helical" evidence="5">
    <location>
        <begin position="69"/>
        <end position="90"/>
    </location>
</feature>
<dbReference type="PANTHER" id="PTHR10783:SF46">
    <property type="entry name" value="PROTEIN ERD1 HOMOLOG 2"/>
    <property type="match status" value="1"/>
</dbReference>
<gene>
    <name evidence="7" type="ORF">ANOM_004853</name>
</gene>
<reference evidence="7 8" key="1">
    <citation type="submission" date="2014-06" db="EMBL/GenBank/DDBJ databases">
        <title>The Genome of the Aflatoxigenic Filamentous Fungus Aspergillus nomius.</title>
        <authorList>
            <person name="Moore M.G."/>
            <person name="Shannon B.M."/>
            <person name="Brian M.M."/>
        </authorList>
    </citation>
    <scope>NUCLEOTIDE SEQUENCE [LARGE SCALE GENOMIC DNA]</scope>
    <source>
        <strain evidence="7 8">NRRL 13137</strain>
    </source>
</reference>
<dbReference type="PROSITE" id="PS51380">
    <property type="entry name" value="EXS"/>
    <property type="match status" value="1"/>
</dbReference>
<dbReference type="RefSeq" id="XP_015407037.1">
    <property type="nucleotide sequence ID" value="XM_015550110.1"/>
</dbReference>
<feature type="domain" description="EXS" evidence="6">
    <location>
        <begin position="188"/>
        <end position="403"/>
    </location>
</feature>
<dbReference type="InterPro" id="IPR004342">
    <property type="entry name" value="EXS_C"/>
</dbReference>
<dbReference type="AlphaFoldDB" id="A0A0L1J2Y7"/>
<evidence type="ECO:0000256" key="4">
    <source>
        <dbReference type="ARBA" id="ARBA00023136"/>
    </source>
</evidence>
<organism evidence="7 8">
    <name type="scientific">Aspergillus nomiae NRRL (strain ATCC 15546 / NRRL 13137 / CBS 260.88 / M93)</name>
    <dbReference type="NCBI Taxonomy" id="1509407"/>
    <lineage>
        <taxon>Eukaryota</taxon>
        <taxon>Fungi</taxon>
        <taxon>Dikarya</taxon>
        <taxon>Ascomycota</taxon>
        <taxon>Pezizomycotina</taxon>
        <taxon>Eurotiomycetes</taxon>
        <taxon>Eurotiomycetidae</taxon>
        <taxon>Eurotiales</taxon>
        <taxon>Aspergillaceae</taxon>
        <taxon>Aspergillus</taxon>
        <taxon>Aspergillus subgen. Circumdati</taxon>
    </lineage>
</organism>
<dbReference type="GO" id="GO:0016020">
    <property type="term" value="C:membrane"/>
    <property type="evidence" value="ECO:0007669"/>
    <property type="project" value="UniProtKB-SubCell"/>
</dbReference>
<evidence type="ECO:0000256" key="1">
    <source>
        <dbReference type="ARBA" id="ARBA00004141"/>
    </source>
</evidence>
<dbReference type="GO" id="GO:0005737">
    <property type="term" value="C:cytoplasm"/>
    <property type="evidence" value="ECO:0007669"/>
    <property type="project" value="TreeGrafter"/>
</dbReference>
<evidence type="ECO:0000256" key="3">
    <source>
        <dbReference type="ARBA" id="ARBA00022989"/>
    </source>
</evidence>
<dbReference type="Proteomes" id="UP000037505">
    <property type="component" value="Unassembled WGS sequence"/>
</dbReference>
<protein>
    <submittedName>
        <fullName evidence="7">Protein-ER retention protein (Erd1)</fullName>
    </submittedName>
</protein>
<keyword evidence="4 5" id="KW-0472">Membrane</keyword>
<name>A0A0L1J2Y7_ASPN3</name>
<keyword evidence="3 5" id="KW-1133">Transmembrane helix</keyword>
<evidence type="ECO:0000259" key="6">
    <source>
        <dbReference type="PROSITE" id="PS51380"/>
    </source>
</evidence>
<comment type="subcellular location">
    <subcellularLocation>
        <location evidence="1">Membrane</location>
        <topology evidence="1">Multi-pass membrane protein</topology>
    </subcellularLocation>
</comment>
<sequence length="403" mass="46149">MGPDQHAQLDRFSLFLPFPYRVAVILVAGFWGWGVNLQYLLKKNIDVPALIRYPARQSSSQRPHHVSTYHLATLLTIPLVLSLLIFWAATHGSTERVESLDFIPQSYLIIFFIIILLPFNRLARSGRHRLLVTLKRISIGGLAEAQDGKFGDILLADALTSYAKVLADLVVTFCMFFTSGVSSTSKPDRKCGHDWVIPLVVAIPSIIRLRQCLIEYVRVRRAGFKLENQGGQHLANALKYATALPVIYLTSKLRNYNPLESYGYSEMSLSRLLYVIHVHFCEFHLLFLLGRHQRLGLDPPYFIAPRRASSLRITPHRHFADRQYYLAILVDLVIRFSWLSRFMPGLVWLCETEVGIWLLMSLEVARRWMWIFLRVETESVRNSRGPAPDDILLGEFNGKLDAD</sequence>
<dbReference type="Pfam" id="PF03124">
    <property type="entry name" value="EXS"/>
    <property type="match status" value="1"/>
</dbReference>
<dbReference type="EMBL" id="JNOM01000128">
    <property type="protein sequence ID" value="KNG86114.1"/>
    <property type="molecule type" value="Genomic_DNA"/>
</dbReference>
<feature type="transmembrane region" description="Helical" evidence="5">
    <location>
        <begin position="20"/>
        <end position="41"/>
    </location>
</feature>
<evidence type="ECO:0000256" key="5">
    <source>
        <dbReference type="SAM" id="Phobius"/>
    </source>
</evidence>
<accession>A0A0L1J2Y7</accession>
<keyword evidence="8" id="KW-1185">Reference proteome</keyword>
<evidence type="ECO:0000313" key="8">
    <source>
        <dbReference type="Proteomes" id="UP000037505"/>
    </source>
</evidence>
<proteinExistence type="predicted"/>
<dbReference type="PANTHER" id="PTHR10783">
    <property type="entry name" value="XENOTROPIC AND POLYTROPIC RETROVIRUS RECEPTOR 1-RELATED"/>
    <property type="match status" value="1"/>
</dbReference>
<dbReference type="GeneID" id="26806657"/>